<proteinExistence type="predicted"/>
<dbReference type="PROSITE" id="PS51186">
    <property type="entry name" value="GNAT"/>
    <property type="match status" value="1"/>
</dbReference>
<accession>A0A5J5E237</accession>
<dbReference type="Pfam" id="PF00583">
    <property type="entry name" value="Acetyltransf_1"/>
    <property type="match status" value="1"/>
</dbReference>
<name>A0A5J5E237_9BIFI</name>
<feature type="domain" description="N-acetyltransferase" evidence="1">
    <location>
        <begin position="11"/>
        <end position="234"/>
    </location>
</feature>
<dbReference type="InterPro" id="IPR016181">
    <property type="entry name" value="Acyl_CoA_acyltransferase"/>
</dbReference>
<evidence type="ECO:0000313" key="5">
    <source>
        <dbReference type="Proteomes" id="UP000374630"/>
    </source>
</evidence>
<dbReference type="Gene3D" id="3.40.630.30">
    <property type="match status" value="1"/>
</dbReference>
<evidence type="ECO:0000313" key="4">
    <source>
        <dbReference type="Proteomes" id="UP000345527"/>
    </source>
</evidence>
<dbReference type="EMBL" id="RZNZ01000011">
    <property type="protein sequence ID" value="KAA8819283.1"/>
    <property type="molecule type" value="Genomic_DNA"/>
</dbReference>
<organism evidence="3 4">
    <name type="scientific">Bifidobacterium vespertilionis</name>
    <dbReference type="NCBI Taxonomy" id="2562524"/>
    <lineage>
        <taxon>Bacteria</taxon>
        <taxon>Bacillati</taxon>
        <taxon>Actinomycetota</taxon>
        <taxon>Actinomycetes</taxon>
        <taxon>Bifidobacteriales</taxon>
        <taxon>Bifidobacteriaceae</taxon>
        <taxon>Bifidobacterium</taxon>
    </lineage>
</organism>
<comment type="caution">
    <text evidence="3">The sequence shown here is derived from an EMBL/GenBank/DDBJ whole genome shotgun (WGS) entry which is preliminary data.</text>
</comment>
<reference evidence="4 5" key="1">
    <citation type="journal article" date="2019" name="Syst. Appl. Microbiol.">
        <title>Characterization of Bifidobacterium species in feaces of the Egyptian fruit bat: Description of B. vespertilionis sp. nov. and B. rousetti sp. nov.</title>
        <authorList>
            <person name="Modesto M."/>
            <person name="Satti M."/>
            <person name="Watanabe K."/>
            <person name="Puglisi E."/>
            <person name="Morelli L."/>
            <person name="Huang C.-H."/>
            <person name="Liou J.-S."/>
            <person name="Miyashita M."/>
            <person name="Tamura T."/>
            <person name="Saito S."/>
            <person name="Mori K."/>
            <person name="Huang L."/>
            <person name="Sciavilla P."/>
            <person name="Sandri C."/>
            <person name="Spiezio C."/>
            <person name="Vitali F."/>
            <person name="Cavalieri D."/>
            <person name="Perpetuini G."/>
            <person name="Tofalo R."/>
            <person name="Bonetti A."/>
            <person name="Arita M."/>
            <person name="Mattarelli P."/>
        </authorList>
    </citation>
    <scope>NUCLEOTIDE SEQUENCE [LARGE SCALE GENOMIC DNA]</scope>
    <source>
        <strain evidence="2 5">RST16</strain>
        <strain evidence="3 4">RST8</strain>
    </source>
</reference>
<protein>
    <submittedName>
        <fullName evidence="3">N-acetyltransferase</fullName>
    </submittedName>
</protein>
<dbReference type="InterPro" id="IPR000182">
    <property type="entry name" value="GNAT_dom"/>
</dbReference>
<dbReference type="AlphaFoldDB" id="A0A5J5E237"/>
<sequence length="238" mass="26722">MCAAATATSPVRYRPLIWNDIDKIIQAFDDTWGNWGVTGGRPESWLLSKHFVMHYLQPATRGDVAETADGRFMGVTLARVVGEPVLFPNASEELDRVDRELNATEHGAMGLKDTLHWHAIETDMENAVGVNEFTQAEVELFLVSADARGHGVGGTLWRRMMTHFAEHGVRRYYLHTDSSCDVGYYDHKGLDRVAERYAKDHPEDNRLGQETMDDIFIYAGDVPAIGFGNQENHEEAAK</sequence>
<dbReference type="Proteomes" id="UP000374630">
    <property type="component" value="Unassembled WGS sequence"/>
</dbReference>
<dbReference type="SUPFAM" id="SSF55729">
    <property type="entry name" value="Acyl-CoA N-acyltransferases (Nat)"/>
    <property type="match status" value="1"/>
</dbReference>
<gene>
    <name evidence="3" type="ORF">EM848_06700</name>
    <name evidence="2" type="ORF">EMO90_08570</name>
</gene>
<dbReference type="Proteomes" id="UP000345527">
    <property type="component" value="Unassembled WGS sequence"/>
</dbReference>
<dbReference type="OrthoDB" id="6711752at2"/>
<dbReference type="RefSeq" id="WP_150354158.1">
    <property type="nucleotide sequence ID" value="NZ_RZNZ01000011.1"/>
</dbReference>
<keyword evidence="5" id="KW-1185">Reference proteome</keyword>
<evidence type="ECO:0000259" key="1">
    <source>
        <dbReference type="PROSITE" id="PS51186"/>
    </source>
</evidence>
<keyword evidence="3" id="KW-0808">Transferase</keyword>
<dbReference type="CDD" id="cd04301">
    <property type="entry name" value="NAT_SF"/>
    <property type="match status" value="1"/>
</dbReference>
<dbReference type="GO" id="GO:0016747">
    <property type="term" value="F:acyltransferase activity, transferring groups other than amino-acyl groups"/>
    <property type="evidence" value="ECO:0007669"/>
    <property type="project" value="InterPro"/>
</dbReference>
<evidence type="ECO:0000313" key="3">
    <source>
        <dbReference type="EMBL" id="KAA8823191.1"/>
    </source>
</evidence>
<evidence type="ECO:0000313" key="2">
    <source>
        <dbReference type="EMBL" id="KAA8819283.1"/>
    </source>
</evidence>
<dbReference type="EMBL" id="RZOA01000011">
    <property type="protein sequence ID" value="KAA8823191.1"/>
    <property type="molecule type" value="Genomic_DNA"/>
</dbReference>